<gene>
    <name evidence="2" type="ORF">MEDL_24162</name>
</gene>
<evidence type="ECO:0000313" key="3">
    <source>
        <dbReference type="Proteomes" id="UP000683360"/>
    </source>
</evidence>
<comment type="caution">
    <text evidence="2">The sequence shown here is derived from an EMBL/GenBank/DDBJ whole genome shotgun (WGS) entry which is preliminary data.</text>
</comment>
<accession>A0A8S3RP15</accession>
<sequence>MANKFHFVFHLSDAACDTKIISTYTGDVVLSASSEYASRISSQDHSASRGILNFTEYSAPGGKIQLKRDYNITGVITQGRDGCCPQWVTQYRILYGNDCTHLKVLDSGNGTEFSGNSDQDTMVTNMFKFPVAAKCIHIAPTNFYGQISMRVEILGCPLTTAVSPSTTSTLTTISPPSTTGSVNVGMTTPAQQKSFLPGACSANLMTTKSNLTTTVTSSSIKDKSSVLVSYQPDRAILNSQEETNKTTIRYMGGWSPEKSDTKQYIQVEFSDPTIIKGLVTQGKNGCCNKWVTKYKISYSTDCKTWNVSGGSSGQIFKANTDRDTPVTNILLCPTAVKCLRIQPEEWNNAIGMRFELIGCQIQNGGISASNLSSATTLANQVTVQSTSPSTVSSQATSSAVNSVSVTQQPLSGQHCNSSLFSNMPYRGNITMTSSSELMKADKTNDFSADRGRLHAKETMTIGVTLHGGWSAAVQDSNQFIKVQLPSLSTITGVVTQGKDGPGKEWIKKYRVLYSQDCKGYSLIYPVGGGNFVGNTDENTEVTNMFSSPVKALCVKINPLDFHNSISMRMDLIGCYRVTMQQSSASTAATIPKSQLTSAQTPTTTPIKTTMSIVKPTQGQLCHNSLINNATLGSHVNLTASSTFHNPTTGTTPSRAVLDTKTENLQQYGTMLGGWTPAHDGKQYIQATFSKPQMIDKIITQGVDNMQQWVTKFSIQYSEDCVNWKQLQNPKEFIANTDDKTKVTNKFGCPVFAKCVRVYPSDWHNHSGLRFDLIGCEIIASTTLTSTKTTLKTTTASPLTTPNPKFTQSTTIKPTALLPITHKIFPTGQASNYNTRDPLDCKRALLVDPCTNPIVNKHCFYSCNTKQGNNLLSSTIPFRQTTTITSKQTTRTPVAVSNVQTTHASSVSTHMSATNINNSPSQTSLNNMLSLHSNTMYNSLSTIQSTPTSMLPSSISIGVTSLKHSNILHSSMTTQNTIKSSSTSPMSSAIALMSTPTNAVSSSVTHVTHNNLTYWSSIYL</sequence>
<reference evidence="2" key="1">
    <citation type="submission" date="2021-03" db="EMBL/GenBank/DDBJ databases">
        <authorList>
            <person name="Bekaert M."/>
        </authorList>
    </citation>
    <scope>NUCLEOTIDE SEQUENCE</scope>
</reference>
<dbReference type="SMART" id="SM00231">
    <property type="entry name" value="FA58C"/>
    <property type="match status" value="4"/>
</dbReference>
<dbReference type="PANTHER" id="PTHR24543">
    <property type="entry name" value="MULTICOPPER OXIDASE-RELATED"/>
    <property type="match status" value="1"/>
</dbReference>
<dbReference type="EMBL" id="CAJPWZ010001218">
    <property type="protein sequence ID" value="CAG2210019.1"/>
    <property type="molecule type" value="Genomic_DNA"/>
</dbReference>
<proteinExistence type="predicted"/>
<dbReference type="PROSITE" id="PS01285">
    <property type="entry name" value="FA58C_1"/>
    <property type="match status" value="1"/>
</dbReference>
<dbReference type="InterPro" id="IPR008979">
    <property type="entry name" value="Galactose-bd-like_sf"/>
</dbReference>
<feature type="domain" description="F5/8 type C" evidence="1">
    <location>
        <begin position="426"/>
        <end position="574"/>
    </location>
</feature>
<keyword evidence="3" id="KW-1185">Reference proteome</keyword>
<protein>
    <recommendedName>
        <fullName evidence="1">F5/8 type C domain-containing protein</fullName>
    </recommendedName>
</protein>
<dbReference type="PROSITE" id="PS50022">
    <property type="entry name" value="FA58C_3"/>
    <property type="match status" value="4"/>
</dbReference>
<feature type="domain" description="F5/8 type C" evidence="1">
    <location>
        <begin position="621"/>
        <end position="775"/>
    </location>
</feature>
<dbReference type="Proteomes" id="UP000683360">
    <property type="component" value="Unassembled WGS sequence"/>
</dbReference>
<feature type="domain" description="F5/8 type C" evidence="1">
    <location>
        <begin position="208"/>
        <end position="359"/>
    </location>
</feature>
<feature type="domain" description="F5/8 type C" evidence="1">
    <location>
        <begin position="64"/>
        <end position="156"/>
    </location>
</feature>
<dbReference type="AlphaFoldDB" id="A0A8S3RP15"/>
<dbReference type="InterPro" id="IPR000421">
    <property type="entry name" value="FA58C"/>
</dbReference>
<organism evidence="2 3">
    <name type="scientific">Mytilus edulis</name>
    <name type="common">Blue mussel</name>
    <dbReference type="NCBI Taxonomy" id="6550"/>
    <lineage>
        <taxon>Eukaryota</taxon>
        <taxon>Metazoa</taxon>
        <taxon>Spiralia</taxon>
        <taxon>Lophotrochozoa</taxon>
        <taxon>Mollusca</taxon>
        <taxon>Bivalvia</taxon>
        <taxon>Autobranchia</taxon>
        <taxon>Pteriomorphia</taxon>
        <taxon>Mytilida</taxon>
        <taxon>Mytiloidea</taxon>
        <taxon>Mytilidae</taxon>
        <taxon>Mytilinae</taxon>
        <taxon>Mytilus</taxon>
    </lineage>
</organism>
<dbReference type="Gene3D" id="2.60.120.260">
    <property type="entry name" value="Galactose-binding domain-like"/>
    <property type="match status" value="4"/>
</dbReference>
<evidence type="ECO:0000259" key="1">
    <source>
        <dbReference type="PROSITE" id="PS50022"/>
    </source>
</evidence>
<dbReference type="CDD" id="cd00057">
    <property type="entry name" value="FA58C"/>
    <property type="match status" value="4"/>
</dbReference>
<evidence type="ECO:0000313" key="2">
    <source>
        <dbReference type="EMBL" id="CAG2210019.1"/>
    </source>
</evidence>
<dbReference type="Pfam" id="PF00754">
    <property type="entry name" value="F5_F8_type_C"/>
    <property type="match status" value="4"/>
</dbReference>
<dbReference type="PROSITE" id="PS01286">
    <property type="entry name" value="FA58C_2"/>
    <property type="match status" value="2"/>
</dbReference>
<dbReference type="OrthoDB" id="6129089at2759"/>
<dbReference type="SUPFAM" id="SSF49785">
    <property type="entry name" value="Galactose-binding domain-like"/>
    <property type="match status" value="4"/>
</dbReference>
<name>A0A8S3RP15_MYTED</name>